<name>A0A830EZS3_9EURY</name>
<accession>A0A830EZS3</accession>
<keyword evidence="2" id="KW-1185">Reference proteome</keyword>
<dbReference type="Proteomes" id="UP000607197">
    <property type="component" value="Unassembled WGS sequence"/>
</dbReference>
<proteinExistence type="predicted"/>
<dbReference type="AlphaFoldDB" id="A0A830EZS3"/>
<evidence type="ECO:0000313" key="2">
    <source>
        <dbReference type="Proteomes" id="UP000607197"/>
    </source>
</evidence>
<reference evidence="1" key="2">
    <citation type="submission" date="2020-09" db="EMBL/GenBank/DDBJ databases">
        <authorList>
            <person name="Sun Q."/>
            <person name="Ohkuma M."/>
        </authorList>
    </citation>
    <scope>NUCLEOTIDE SEQUENCE</scope>
    <source>
        <strain evidence="1">JCM 19596</strain>
    </source>
</reference>
<dbReference type="RefSeq" id="WP_188974800.1">
    <property type="nucleotide sequence ID" value="NZ_BMPG01000001.1"/>
</dbReference>
<comment type="caution">
    <text evidence="1">The sequence shown here is derived from an EMBL/GenBank/DDBJ whole genome shotgun (WGS) entry which is preliminary data.</text>
</comment>
<dbReference type="EMBL" id="BMPG01000001">
    <property type="protein sequence ID" value="GGL46648.1"/>
    <property type="molecule type" value="Genomic_DNA"/>
</dbReference>
<sequence length="106" mass="10080">MTTVVAASGDLAEGAVVDIAHLHANGERVAVVAEDAVPALTAVGVPVRATAAGEAAAALADGVVPVVAGVSGAGLAATLDADLVTVDAETPHRTPVLDALAARGAV</sequence>
<organism evidence="1 2">
    <name type="scientific">Halocalculus aciditolerans</name>
    <dbReference type="NCBI Taxonomy" id="1383812"/>
    <lineage>
        <taxon>Archaea</taxon>
        <taxon>Methanobacteriati</taxon>
        <taxon>Methanobacteriota</taxon>
        <taxon>Stenosarchaea group</taxon>
        <taxon>Halobacteria</taxon>
        <taxon>Halobacteriales</taxon>
        <taxon>Halobacteriaceae</taxon>
        <taxon>Halocalculus</taxon>
    </lineage>
</organism>
<evidence type="ECO:0000313" key="1">
    <source>
        <dbReference type="EMBL" id="GGL46648.1"/>
    </source>
</evidence>
<protein>
    <submittedName>
        <fullName evidence="1">Uncharacterized protein</fullName>
    </submittedName>
</protein>
<reference evidence="1" key="1">
    <citation type="journal article" date="2014" name="Int. J. Syst. Evol. Microbiol.">
        <title>Complete genome sequence of Corynebacterium casei LMG S-19264T (=DSM 44701T), isolated from a smear-ripened cheese.</title>
        <authorList>
            <consortium name="US DOE Joint Genome Institute (JGI-PGF)"/>
            <person name="Walter F."/>
            <person name="Albersmeier A."/>
            <person name="Kalinowski J."/>
            <person name="Ruckert C."/>
        </authorList>
    </citation>
    <scope>NUCLEOTIDE SEQUENCE</scope>
    <source>
        <strain evidence="1">JCM 19596</strain>
    </source>
</reference>
<gene>
    <name evidence="1" type="ORF">GCM10009039_01280</name>
</gene>